<protein>
    <submittedName>
        <fullName evidence="2">Uncharacterized protein</fullName>
    </submittedName>
</protein>
<accession>A0A9X1NW22</accession>
<feature type="region of interest" description="Disordered" evidence="1">
    <location>
        <begin position="1"/>
        <end position="35"/>
    </location>
</feature>
<name>A0A9X1NW22_9HYPH</name>
<sequence length="78" mass="8300">MGLSATGRSLKNPATARKAEKKKRGERARAITNDGASAGKLLDDLGAVLRHDGLYSRSTEKGQGRMKKKALAHVQGIV</sequence>
<organism evidence="2 3">
    <name type="scientific">Rhizobium quercicola</name>
    <dbReference type="NCBI Taxonomy" id="2901226"/>
    <lineage>
        <taxon>Bacteria</taxon>
        <taxon>Pseudomonadati</taxon>
        <taxon>Pseudomonadota</taxon>
        <taxon>Alphaproteobacteria</taxon>
        <taxon>Hyphomicrobiales</taxon>
        <taxon>Rhizobiaceae</taxon>
        <taxon>Rhizobium/Agrobacterium group</taxon>
        <taxon>Rhizobium</taxon>
    </lineage>
</organism>
<comment type="caution">
    <text evidence="2">The sequence shown here is derived from an EMBL/GenBank/DDBJ whole genome shotgun (WGS) entry which is preliminary data.</text>
</comment>
<evidence type="ECO:0000256" key="1">
    <source>
        <dbReference type="SAM" id="MobiDB-lite"/>
    </source>
</evidence>
<gene>
    <name evidence="2" type="ORF">LRX75_21075</name>
</gene>
<feature type="region of interest" description="Disordered" evidence="1">
    <location>
        <begin position="57"/>
        <end position="78"/>
    </location>
</feature>
<proteinExistence type="predicted"/>
<reference evidence="2" key="1">
    <citation type="submission" date="2021-12" db="EMBL/GenBank/DDBJ databases">
        <authorList>
            <person name="Li Y."/>
        </authorList>
    </citation>
    <scope>NUCLEOTIDE SEQUENCE</scope>
    <source>
        <strain evidence="2">DKSPLA3</strain>
    </source>
</reference>
<dbReference type="EMBL" id="JAJOZR010000017">
    <property type="protein sequence ID" value="MCD7111533.1"/>
    <property type="molecule type" value="Genomic_DNA"/>
</dbReference>
<dbReference type="Proteomes" id="UP001139089">
    <property type="component" value="Unassembled WGS sequence"/>
</dbReference>
<evidence type="ECO:0000313" key="3">
    <source>
        <dbReference type="Proteomes" id="UP001139089"/>
    </source>
</evidence>
<keyword evidence="3" id="KW-1185">Reference proteome</keyword>
<dbReference type="RefSeq" id="WP_231816613.1">
    <property type="nucleotide sequence ID" value="NZ_JAJOZR010000017.1"/>
</dbReference>
<evidence type="ECO:0000313" key="2">
    <source>
        <dbReference type="EMBL" id="MCD7111533.1"/>
    </source>
</evidence>
<dbReference type="AlphaFoldDB" id="A0A9X1NW22"/>